<feature type="transmembrane region" description="Helical" evidence="5">
    <location>
        <begin position="6"/>
        <end position="28"/>
    </location>
</feature>
<evidence type="ECO:0000313" key="6">
    <source>
        <dbReference type="EMBL" id="MED7828249.1"/>
    </source>
</evidence>
<dbReference type="InterPro" id="IPR000425">
    <property type="entry name" value="MIP"/>
</dbReference>
<dbReference type="EMBL" id="JAYWVC010000340">
    <property type="protein sequence ID" value="MED7828249.1"/>
    <property type="molecule type" value="Genomic_DNA"/>
</dbReference>
<evidence type="ECO:0000313" key="7">
    <source>
        <dbReference type="Proteomes" id="UP001333996"/>
    </source>
</evidence>
<evidence type="ECO:0000256" key="5">
    <source>
        <dbReference type="SAM" id="Phobius"/>
    </source>
</evidence>
<evidence type="ECO:0000256" key="1">
    <source>
        <dbReference type="ARBA" id="ARBA00004141"/>
    </source>
</evidence>
<gene>
    <name evidence="6" type="ORF">VXC91_41870</name>
</gene>
<sequence>MPAPSWQPAFVFVAEAGSMTVIMLAVSFCMAHARYAHLVLYVIGLSVSLVIAFLRPRSGGSINPARQFGPTAFAGLTPICGSVWSLRFCEWPSGPGCTAFSAVAD</sequence>
<dbReference type="RefSeq" id="WP_329512600.1">
    <property type="nucleotide sequence ID" value="NZ_BAAAYZ010000128.1"/>
</dbReference>
<evidence type="ECO:0000256" key="2">
    <source>
        <dbReference type="ARBA" id="ARBA00022692"/>
    </source>
</evidence>
<comment type="caution">
    <text evidence="6">The sequence shown here is derived from an EMBL/GenBank/DDBJ whole genome shotgun (WGS) entry which is preliminary data.</text>
</comment>
<comment type="subcellular location">
    <subcellularLocation>
        <location evidence="1">Membrane</location>
        <topology evidence="1">Multi-pass membrane protein</topology>
    </subcellularLocation>
</comment>
<keyword evidence="2 5" id="KW-0812">Transmembrane</keyword>
<proteinExistence type="predicted"/>
<name>A0ABU7FYS0_9ACTN</name>
<organism evidence="6 7">
    <name type="scientific">Streptomyces chiangmaiensis</name>
    <dbReference type="NCBI Taxonomy" id="766497"/>
    <lineage>
        <taxon>Bacteria</taxon>
        <taxon>Bacillati</taxon>
        <taxon>Actinomycetota</taxon>
        <taxon>Actinomycetes</taxon>
        <taxon>Kitasatosporales</taxon>
        <taxon>Streptomycetaceae</taxon>
        <taxon>Streptomyces</taxon>
    </lineage>
</organism>
<dbReference type="SUPFAM" id="SSF81338">
    <property type="entry name" value="Aquaporin-like"/>
    <property type="match status" value="1"/>
</dbReference>
<dbReference type="Proteomes" id="UP001333996">
    <property type="component" value="Unassembled WGS sequence"/>
</dbReference>
<reference evidence="6" key="1">
    <citation type="submission" date="2024-01" db="EMBL/GenBank/DDBJ databases">
        <title>First draft genome sequence data of TA4-1, the type strain of Gram-positive actinobacterium Streptomyces chiangmaiensis.</title>
        <authorList>
            <person name="Yasawong M."/>
            <person name="Nantapong N."/>
        </authorList>
    </citation>
    <scope>NUCLEOTIDE SEQUENCE</scope>
    <source>
        <strain evidence="6">TA4-1</strain>
    </source>
</reference>
<dbReference type="Pfam" id="PF00230">
    <property type="entry name" value="MIP"/>
    <property type="match status" value="1"/>
</dbReference>
<keyword evidence="3 5" id="KW-1133">Transmembrane helix</keyword>
<protein>
    <submittedName>
        <fullName evidence="6">Aquaporin</fullName>
    </submittedName>
</protein>
<evidence type="ECO:0000256" key="3">
    <source>
        <dbReference type="ARBA" id="ARBA00022989"/>
    </source>
</evidence>
<keyword evidence="7" id="KW-1185">Reference proteome</keyword>
<dbReference type="InterPro" id="IPR023271">
    <property type="entry name" value="Aquaporin-like"/>
</dbReference>
<keyword evidence="4 5" id="KW-0472">Membrane</keyword>
<feature type="transmembrane region" description="Helical" evidence="5">
    <location>
        <begin position="35"/>
        <end position="54"/>
    </location>
</feature>
<dbReference type="Gene3D" id="1.20.1080.10">
    <property type="entry name" value="Glycerol uptake facilitator protein"/>
    <property type="match status" value="1"/>
</dbReference>
<evidence type="ECO:0000256" key="4">
    <source>
        <dbReference type="ARBA" id="ARBA00023136"/>
    </source>
</evidence>
<accession>A0ABU7FYS0</accession>